<accession>A0A1G9VTN3</accession>
<sequence length="149" mass="16632">MLLALVLVWARCHSTESHDGTSKELDQVRHEVAVIHDTAMARMGRMMQLQKALAPRLDTIASLDASRAQEVQDAIRQLAAADEAMRGWMRTLRVPLTEEAATLHQGHGMASDTMGVAEQVKYLREAKANMQAIDKQMRQAIRSAEQQLD</sequence>
<proteinExistence type="predicted"/>
<dbReference type="RefSeq" id="WP_143017536.1">
    <property type="nucleotide sequence ID" value="NZ_FNFO01000024.1"/>
</dbReference>
<organism evidence="1 2">
    <name type="scientific">Catalinimonas alkaloidigena</name>
    <dbReference type="NCBI Taxonomy" id="1075417"/>
    <lineage>
        <taxon>Bacteria</taxon>
        <taxon>Pseudomonadati</taxon>
        <taxon>Bacteroidota</taxon>
        <taxon>Cytophagia</taxon>
        <taxon>Cytophagales</taxon>
        <taxon>Catalimonadaceae</taxon>
        <taxon>Catalinimonas</taxon>
    </lineage>
</organism>
<dbReference type="AlphaFoldDB" id="A0A1G9VTN3"/>
<dbReference type="STRING" id="1075417.SAMN05421823_1243"/>
<evidence type="ECO:0000313" key="1">
    <source>
        <dbReference type="EMBL" id="SDM75530.1"/>
    </source>
</evidence>
<dbReference type="Proteomes" id="UP000198510">
    <property type="component" value="Unassembled WGS sequence"/>
</dbReference>
<gene>
    <name evidence="1" type="ORF">SAMN05421823_1243</name>
</gene>
<dbReference type="OrthoDB" id="1436925at2"/>
<keyword evidence="2" id="KW-1185">Reference proteome</keyword>
<reference evidence="1 2" key="1">
    <citation type="submission" date="2016-10" db="EMBL/GenBank/DDBJ databases">
        <authorList>
            <person name="de Groot N.N."/>
        </authorList>
    </citation>
    <scope>NUCLEOTIDE SEQUENCE [LARGE SCALE GENOMIC DNA]</scope>
    <source>
        <strain evidence="1 2">DSM 25186</strain>
    </source>
</reference>
<name>A0A1G9VTN3_9BACT</name>
<evidence type="ECO:0000313" key="2">
    <source>
        <dbReference type="Proteomes" id="UP000198510"/>
    </source>
</evidence>
<dbReference type="EMBL" id="FNFO01000024">
    <property type="protein sequence ID" value="SDM75530.1"/>
    <property type="molecule type" value="Genomic_DNA"/>
</dbReference>
<protein>
    <submittedName>
        <fullName evidence="1">Uncharacterized protein</fullName>
    </submittedName>
</protein>